<feature type="region of interest" description="Disordered" evidence="1">
    <location>
        <begin position="17"/>
        <end position="130"/>
    </location>
</feature>
<dbReference type="Proteomes" id="UP000287033">
    <property type="component" value="Unassembled WGS sequence"/>
</dbReference>
<proteinExistence type="predicted"/>
<reference evidence="2 3" key="1">
    <citation type="journal article" date="2018" name="Nat. Ecol. Evol.">
        <title>Shark genomes provide insights into elasmobranch evolution and the origin of vertebrates.</title>
        <authorList>
            <person name="Hara Y"/>
            <person name="Yamaguchi K"/>
            <person name="Onimaru K"/>
            <person name="Kadota M"/>
            <person name="Koyanagi M"/>
            <person name="Keeley SD"/>
            <person name="Tatsumi K"/>
            <person name="Tanaka K"/>
            <person name="Motone F"/>
            <person name="Kageyama Y"/>
            <person name="Nozu R"/>
            <person name="Adachi N"/>
            <person name="Nishimura O"/>
            <person name="Nakagawa R"/>
            <person name="Tanegashima C"/>
            <person name="Kiyatake I"/>
            <person name="Matsumoto R"/>
            <person name="Murakumo K"/>
            <person name="Nishida K"/>
            <person name="Terakita A"/>
            <person name="Kuratani S"/>
            <person name="Sato K"/>
            <person name="Hyodo S Kuraku.S."/>
        </authorList>
    </citation>
    <scope>NUCLEOTIDE SEQUENCE [LARGE SCALE GENOMIC DNA]</scope>
</reference>
<dbReference type="AlphaFoldDB" id="A0A401SX08"/>
<evidence type="ECO:0000313" key="3">
    <source>
        <dbReference type="Proteomes" id="UP000287033"/>
    </source>
</evidence>
<dbReference type="EMBL" id="BEZZ01000643">
    <property type="protein sequence ID" value="GCC34918.1"/>
    <property type="molecule type" value="Genomic_DNA"/>
</dbReference>
<sequence length="130" mass="13862">MASFRALCRFCELGHEQSKRWSAQEKTPKTNPEVKKPQAVNLDKKQSRGAGHMAPSLPLPPVAKATQAPPLHPPSPRQLRITDDVTLVYAQRPSRRARVGSRPPLAGGGGASACPSNGGAVHAAGRDADW</sequence>
<gene>
    <name evidence="2" type="ORF">chiPu_0013395</name>
</gene>
<evidence type="ECO:0000313" key="2">
    <source>
        <dbReference type="EMBL" id="GCC34918.1"/>
    </source>
</evidence>
<organism evidence="2 3">
    <name type="scientific">Chiloscyllium punctatum</name>
    <name type="common">Brownbanded bambooshark</name>
    <name type="synonym">Hemiscyllium punctatum</name>
    <dbReference type="NCBI Taxonomy" id="137246"/>
    <lineage>
        <taxon>Eukaryota</taxon>
        <taxon>Metazoa</taxon>
        <taxon>Chordata</taxon>
        <taxon>Craniata</taxon>
        <taxon>Vertebrata</taxon>
        <taxon>Chondrichthyes</taxon>
        <taxon>Elasmobranchii</taxon>
        <taxon>Galeomorphii</taxon>
        <taxon>Galeoidea</taxon>
        <taxon>Orectolobiformes</taxon>
        <taxon>Hemiscylliidae</taxon>
        <taxon>Chiloscyllium</taxon>
    </lineage>
</organism>
<name>A0A401SX08_CHIPU</name>
<feature type="compositionally biased region" description="Basic and acidic residues" evidence="1">
    <location>
        <begin position="17"/>
        <end position="46"/>
    </location>
</feature>
<accession>A0A401SX08</accession>
<keyword evidence="3" id="KW-1185">Reference proteome</keyword>
<comment type="caution">
    <text evidence="2">The sequence shown here is derived from an EMBL/GenBank/DDBJ whole genome shotgun (WGS) entry which is preliminary data.</text>
</comment>
<protein>
    <submittedName>
        <fullName evidence="2">Uncharacterized protein</fullName>
    </submittedName>
</protein>
<evidence type="ECO:0000256" key="1">
    <source>
        <dbReference type="SAM" id="MobiDB-lite"/>
    </source>
</evidence>